<keyword evidence="2" id="KW-0812">Transmembrane</keyword>
<dbReference type="OrthoDB" id="1046782at2759"/>
<feature type="region of interest" description="Disordered" evidence="1">
    <location>
        <begin position="1"/>
        <end position="20"/>
    </location>
</feature>
<name>A0A225AXD7_TALAT</name>
<dbReference type="Proteomes" id="UP000214365">
    <property type="component" value="Unassembled WGS sequence"/>
</dbReference>
<gene>
    <name evidence="3" type="ORF">UA08_06412</name>
</gene>
<proteinExistence type="predicted"/>
<keyword evidence="4" id="KW-1185">Reference proteome</keyword>
<evidence type="ECO:0000256" key="1">
    <source>
        <dbReference type="SAM" id="MobiDB-lite"/>
    </source>
</evidence>
<dbReference type="GeneID" id="31006167"/>
<keyword evidence="2" id="KW-1133">Transmembrane helix</keyword>
<keyword evidence="2" id="KW-0472">Membrane</keyword>
<dbReference type="AlphaFoldDB" id="A0A225AXD7"/>
<dbReference type="STRING" id="1441469.A0A225AXD7"/>
<evidence type="ECO:0000313" key="4">
    <source>
        <dbReference type="Proteomes" id="UP000214365"/>
    </source>
</evidence>
<feature type="transmembrane region" description="Helical" evidence="2">
    <location>
        <begin position="107"/>
        <end position="129"/>
    </location>
</feature>
<protein>
    <submittedName>
        <fullName evidence="3">Uncharacterized protein</fullName>
    </submittedName>
</protein>
<dbReference type="EMBL" id="LFMY01000010">
    <property type="protein sequence ID" value="OKL58167.1"/>
    <property type="molecule type" value="Genomic_DNA"/>
</dbReference>
<comment type="caution">
    <text evidence="3">The sequence shown here is derived from an EMBL/GenBank/DDBJ whole genome shotgun (WGS) entry which is preliminary data.</text>
</comment>
<evidence type="ECO:0000313" key="3">
    <source>
        <dbReference type="EMBL" id="OKL58167.1"/>
    </source>
</evidence>
<organism evidence="3 4">
    <name type="scientific">Talaromyces atroroseus</name>
    <dbReference type="NCBI Taxonomy" id="1441469"/>
    <lineage>
        <taxon>Eukaryota</taxon>
        <taxon>Fungi</taxon>
        <taxon>Dikarya</taxon>
        <taxon>Ascomycota</taxon>
        <taxon>Pezizomycotina</taxon>
        <taxon>Eurotiomycetes</taxon>
        <taxon>Eurotiomycetidae</taxon>
        <taxon>Eurotiales</taxon>
        <taxon>Trichocomaceae</taxon>
        <taxon>Talaromyces</taxon>
        <taxon>Talaromyces sect. Trachyspermi</taxon>
    </lineage>
</organism>
<evidence type="ECO:0000256" key="2">
    <source>
        <dbReference type="SAM" id="Phobius"/>
    </source>
</evidence>
<reference evidence="3 4" key="1">
    <citation type="submission" date="2015-06" db="EMBL/GenBank/DDBJ databases">
        <title>Talaromyces atroroseus IBT 11181 draft genome.</title>
        <authorList>
            <person name="Rasmussen K.B."/>
            <person name="Rasmussen S."/>
            <person name="Petersen B."/>
            <person name="Sicheritz-Ponten T."/>
            <person name="Mortensen U.H."/>
            <person name="Thrane U."/>
        </authorList>
    </citation>
    <scope>NUCLEOTIDE SEQUENCE [LARGE SCALE GENOMIC DNA]</scope>
    <source>
        <strain evidence="3 4">IBT 11181</strain>
    </source>
</reference>
<sequence length="262" mass="26832">MNSVASFEAHSPSSEDTRLDSVDEKLGHEFSTLEVVPPSNLEHYQTPSQVRNSFYRNWFQSSGLLDDKIAIIPPPPVADFKPTTPGTSPEGVGPTTPVTICGMPQRAFWIVFGVIAGLLALGAIIGGVVGEIENNRSPTPVVTVTTTVAPSSTAATTTSVCAGGTGEGNLSGLCSFACSYGYCPAGSCTCTASGTPVPTPPTTGVDGVPLSGENEAYEGLCSFCCNHGYCPSSACTTNSTSALYTSVTPASTLSISTSSIPT</sequence>
<accession>A0A225AXD7</accession>
<dbReference type="RefSeq" id="XP_020118288.1">
    <property type="nucleotide sequence ID" value="XM_020268986.1"/>
</dbReference>